<accession>A0ABS5EW78</accession>
<dbReference type="Proteomes" id="UP001196870">
    <property type="component" value="Unassembled WGS sequence"/>
</dbReference>
<dbReference type="Gene3D" id="3.40.190.10">
    <property type="entry name" value="Periplasmic binding protein-like II"/>
    <property type="match status" value="1"/>
</dbReference>
<dbReference type="PANTHER" id="PTHR42928:SF5">
    <property type="entry name" value="BLR1237 PROTEIN"/>
    <property type="match status" value="1"/>
</dbReference>
<organism evidence="3 4">
    <name type="scientific">Plastoroseomonas hellenica</name>
    <dbReference type="NCBI Taxonomy" id="2687306"/>
    <lineage>
        <taxon>Bacteria</taxon>
        <taxon>Pseudomonadati</taxon>
        <taxon>Pseudomonadota</taxon>
        <taxon>Alphaproteobacteria</taxon>
        <taxon>Acetobacterales</taxon>
        <taxon>Acetobacteraceae</taxon>
        <taxon>Plastoroseomonas</taxon>
    </lineage>
</organism>
<evidence type="ECO:0000313" key="4">
    <source>
        <dbReference type="Proteomes" id="UP001196870"/>
    </source>
</evidence>
<evidence type="ECO:0000256" key="2">
    <source>
        <dbReference type="SAM" id="SignalP"/>
    </source>
</evidence>
<evidence type="ECO:0000256" key="1">
    <source>
        <dbReference type="ARBA" id="ARBA00006987"/>
    </source>
</evidence>
<gene>
    <name evidence="3" type="ORF">GXW71_09285</name>
</gene>
<proteinExistence type="inferred from homology"/>
<dbReference type="EMBL" id="JAAGBB010000009">
    <property type="protein sequence ID" value="MBR0664543.1"/>
    <property type="molecule type" value="Genomic_DNA"/>
</dbReference>
<dbReference type="InterPro" id="IPR005064">
    <property type="entry name" value="BUG"/>
</dbReference>
<dbReference type="Pfam" id="PF03401">
    <property type="entry name" value="TctC"/>
    <property type="match status" value="1"/>
</dbReference>
<dbReference type="PIRSF" id="PIRSF017082">
    <property type="entry name" value="YflP"/>
    <property type="match status" value="1"/>
</dbReference>
<protein>
    <submittedName>
        <fullName evidence="3">Tripartite tricarboxylate transporter substrate binding protein</fullName>
    </submittedName>
</protein>
<dbReference type="InterPro" id="IPR042100">
    <property type="entry name" value="Bug_dom1"/>
</dbReference>
<sequence>MRSIHRRGIMAGLAAAGTLAANRAWAWPDRAMRIVMPFAPGGNGDLTIRIAAAGLAEWLGQPMVVDNRPGAGGSIGTAEIARARPDGHSLLGATAGPLVINPLVQANLSYHPLRDFAHVGLISRMPMVIILGNAVPARSLAELVALSKAQPGRISIATSGIGGANHLPLELFNAATGAGLMHVPYRGGGAAIPDIVAGTVSGALTELSGVLDLHRTGRARIIAVAAPERSAALPEVPTFIETGFGGFTAEAFVGVSAPAGTPAPALARLQEALVATLADATIQARLLALGGALATPAQQRPEGFIPYLEAEIAKARRGVEIAGLKPE</sequence>
<keyword evidence="4" id="KW-1185">Reference proteome</keyword>
<dbReference type="PANTHER" id="PTHR42928">
    <property type="entry name" value="TRICARBOXYLATE-BINDING PROTEIN"/>
    <property type="match status" value="1"/>
</dbReference>
<dbReference type="RefSeq" id="WP_211852211.1">
    <property type="nucleotide sequence ID" value="NZ_JAAGBB010000009.1"/>
</dbReference>
<dbReference type="CDD" id="cd07012">
    <property type="entry name" value="PBP2_Bug_TTT"/>
    <property type="match status" value="1"/>
</dbReference>
<evidence type="ECO:0000313" key="3">
    <source>
        <dbReference type="EMBL" id="MBR0664543.1"/>
    </source>
</evidence>
<name>A0ABS5EW78_9PROT</name>
<dbReference type="Gene3D" id="3.40.190.150">
    <property type="entry name" value="Bordetella uptake gene, domain 1"/>
    <property type="match status" value="1"/>
</dbReference>
<keyword evidence="2" id="KW-0732">Signal</keyword>
<reference evidence="4" key="1">
    <citation type="journal article" date="2021" name="Syst. Appl. Microbiol.">
        <title>Roseomonas hellenica sp. nov., isolated from roots of wild-growing Alkanna tinctoria.</title>
        <authorList>
            <person name="Rat A."/>
            <person name="Naranjo H.D."/>
            <person name="Lebbe L."/>
            <person name="Cnockaert M."/>
            <person name="Krigas N."/>
            <person name="Grigoriadou K."/>
            <person name="Maloupa E."/>
            <person name="Willems A."/>
        </authorList>
    </citation>
    <scope>NUCLEOTIDE SEQUENCE [LARGE SCALE GENOMIC DNA]</scope>
    <source>
        <strain evidence="4">LMG 31523</strain>
    </source>
</reference>
<comment type="similarity">
    <text evidence="1">Belongs to the UPF0065 (bug) family.</text>
</comment>
<feature type="chain" id="PRO_5046897936" evidence="2">
    <location>
        <begin position="27"/>
        <end position="327"/>
    </location>
</feature>
<comment type="caution">
    <text evidence="3">The sequence shown here is derived from an EMBL/GenBank/DDBJ whole genome shotgun (WGS) entry which is preliminary data.</text>
</comment>
<feature type="signal peptide" evidence="2">
    <location>
        <begin position="1"/>
        <end position="26"/>
    </location>
</feature>